<keyword evidence="2" id="KW-0472">Membrane</keyword>
<dbReference type="RefSeq" id="WP_254760738.1">
    <property type="nucleotide sequence ID" value="NZ_JANCLT010000015.1"/>
</dbReference>
<dbReference type="InterPro" id="IPR012338">
    <property type="entry name" value="Beta-lactam/transpept-like"/>
</dbReference>
<proteinExistence type="predicted"/>
<dbReference type="EMBL" id="JANCLT010000015">
    <property type="protein sequence ID" value="MCP8970811.1"/>
    <property type="molecule type" value="Genomic_DNA"/>
</dbReference>
<gene>
    <name evidence="4" type="ORF">NK662_20030</name>
</gene>
<feature type="domain" description="Beta-lactamase-related" evidence="3">
    <location>
        <begin position="59"/>
        <end position="306"/>
    </location>
</feature>
<dbReference type="InterPro" id="IPR001466">
    <property type="entry name" value="Beta-lactam-related"/>
</dbReference>
<dbReference type="PANTHER" id="PTHR46825:SF11">
    <property type="entry name" value="PENICILLIN-BINDING PROTEIN 4"/>
    <property type="match status" value="1"/>
</dbReference>
<accession>A0AA42BRY2</accession>
<sequence>MRIRKMIILACLVAAALGVKYYEHLQDPHVPLGTGPGGGISSGGIPTGNKADEKLAVRLDEYMRQQGFNGTLLVQRQGRTVISKGYGYADAHEKRLNTPDTKFIIGSITKSFIAASILQLAEQGKLHIDDNVHHYIPSFPESKGITLRNLLQHTSGLPNRRYEHGREAVNAEDHAKLVQWIGKQKLQFQPGTGWMYSDRNYMVLGYVVERVSGQHAEDYVREHMIRKAGLQHTAIGRPAQADPMLSTGYKSENGKWQVDAGLNWPWLYSCGNVYMTAGDLVRFDQALMDGTLVSTESARLMLIPSAVKNYGMSFYQTDLCEFNHGVISGWDVYNNFNLRDHTFVIVMSNAVDYLPKDFNKTVQKMVWGQDGGENL</sequence>
<evidence type="ECO:0000313" key="4">
    <source>
        <dbReference type="EMBL" id="MCP8970811.1"/>
    </source>
</evidence>
<dbReference type="SUPFAM" id="SSF56601">
    <property type="entry name" value="beta-lactamase/transpeptidase-like"/>
    <property type="match status" value="1"/>
</dbReference>
<protein>
    <submittedName>
        <fullName evidence="4">Beta-lactamase family protein</fullName>
    </submittedName>
</protein>
<dbReference type="AlphaFoldDB" id="A0AA42BRY2"/>
<keyword evidence="5" id="KW-1185">Reference proteome</keyword>
<dbReference type="Pfam" id="PF00144">
    <property type="entry name" value="Beta-lactamase"/>
    <property type="match status" value="1"/>
</dbReference>
<dbReference type="PANTHER" id="PTHR46825">
    <property type="entry name" value="D-ALANYL-D-ALANINE-CARBOXYPEPTIDASE/ENDOPEPTIDASE AMPH"/>
    <property type="match status" value="1"/>
</dbReference>
<evidence type="ECO:0000259" key="3">
    <source>
        <dbReference type="Pfam" id="PF00144"/>
    </source>
</evidence>
<evidence type="ECO:0000256" key="1">
    <source>
        <dbReference type="ARBA" id="ARBA00004370"/>
    </source>
</evidence>
<name>A0AA42BRY2_9BACI</name>
<evidence type="ECO:0000256" key="2">
    <source>
        <dbReference type="ARBA" id="ARBA00023136"/>
    </source>
</evidence>
<dbReference type="Proteomes" id="UP001156102">
    <property type="component" value="Unassembled WGS sequence"/>
</dbReference>
<evidence type="ECO:0000313" key="5">
    <source>
        <dbReference type="Proteomes" id="UP001156102"/>
    </source>
</evidence>
<comment type="caution">
    <text evidence="4">The sequence shown here is derived from an EMBL/GenBank/DDBJ whole genome shotgun (WGS) entry which is preliminary data.</text>
</comment>
<dbReference type="Gene3D" id="3.40.710.10">
    <property type="entry name" value="DD-peptidase/beta-lactamase superfamily"/>
    <property type="match status" value="1"/>
</dbReference>
<organism evidence="4 5">
    <name type="scientific">Ectobacillus ponti</name>
    <dbReference type="NCBI Taxonomy" id="2961894"/>
    <lineage>
        <taxon>Bacteria</taxon>
        <taxon>Bacillati</taxon>
        <taxon>Bacillota</taxon>
        <taxon>Bacilli</taxon>
        <taxon>Bacillales</taxon>
        <taxon>Bacillaceae</taxon>
        <taxon>Ectobacillus</taxon>
    </lineage>
</organism>
<dbReference type="InterPro" id="IPR050491">
    <property type="entry name" value="AmpC-like"/>
</dbReference>
<reference evidence="4" key="1">
    <citation type="submission" date="2022-07" db="EMBL/GenBank/DDBJ databases">
        <authorList>
            <person name="Li W.-J."/>
            <person name="Deng Q.-Q."/>
        </authorList>
    </citation>
    <scope>NUCLEOTIDE SEQUENCE</scope>
    <source>
        <strain evidence="4">SYSU M60031</strain>
    </source>
</reference>
<dbReference type="GO" id="GO:0016020">
    <property type="term" value="C:membrane"/>
    <property type="evidence" value="ECO:0007669"/>
    <property type="project" value="UniProtKB-SubCell"/>
</dbReference>
<comment type="subcellular location">
    <subcellularLocation>
        <location evidence="1">Membrane</location>
    </subcellularLocation>
</comment>